<name>A0ACC0FV66_9ERIC</name>
<gene>
    <name evidence="1" type="ORF">LOK49_LG12G03054</name>
</gene>
<sequence>MIMPKSSSKSSKRTSSSQGSCPKRAQRLNHHSESSTMVEPLVQYHSCGTGSPNQAPLNTHSLTLLSLLSPIHPPTNPIPNPSPSKRFAIPSFLSIIFPRITTKKNHVLPALSSSSFSSSSSCSSGSYSSSFTLMNNPFSHPRDCLSRQRSTFRFGVDDDDHGDGDARSPS</sequence>
<evidence type="ECO:0000313" key="2">
    <source>
        <dbReference type="Proteomes" id="UP001060215"/>
    </source>
</evidence>
<comment type="caution">
    <text evidence="1">The sequence shown here is derived from an EMBL/GenBank/DDBJ whole genome shotgun (WGS) entry which is preliminary data.</text>
</comment>
<evidence type="ECO:0000313" key="1">
    <source>
        <dbReference type="EMBL" id="KAI7991296.1"/>
    </source>
</evidence>
<proteinExistence type="predicted"/>
<keyword evidence="2" id="KW-1185">Reference proteome</keyword>
<protein>
    <submittedName>
        <fullName evidence="1">Uncharacterized protein</fullName>
    </submittedName>
</protein>
<dbReference type="EMBL" id="CM045770">
    <property type="protein sequence ID" value="KAI7991296.1"/>
    <property type="molecule type" value="Genomic_DNA"/>
</dbReference>
<dbReference type="Proteomes" id="UP001060215">
    <property type="component" value="Chromosome 13"/>
</dbReference>
<organism evidence="1 2">
    <name type="scientific">Camellia lanceoleosa</name>
    <dbReference type="NCBI Taxonomy" id="1840588"/>
    <lineage>
        <taxon>Eukaryota</taxon>
        <taxon>Viridiplantae</taxon>
        <taxon>Streptophyta</taxon>
        <taxon>Embryophyta</taxon>
        <taxon>Tracheophyta</taxon>
        <taxon>Spermatophyta</taxon>
        <taxon>Magnoliopsida</taxon>
        <taxon>eudicotyledons</taxon>
        <taxon>Gunneridae</taxon>
        <taxon>Pentapetalae</taxon>
        <taxon>asterids</taxon>
        <taxon>Ericales</taxon>
        <taxon>Theaceae</taxon>
        <taxon>Camellia</taxon>
    </lineage>
</organism>
<accession>A0ACC0FV66</accession>
<reference evidence="1 2" key="1">
    <citation type="journal article" date="2022" name="Plant J.">
        <title>Chromosome-level genome of Camellia lanceoleosa provides a valuable resource for understanding genome evolution and self-incompatibility.</title>
        <authorList>
            <person name="Gong W."/>
            <person name="Xiao S."/>
            <person name="Wang L."/>
            <person name="Liao Z."/>
            <person name="Chang Y."/>
            <person name="Mo W."/>
            <person name="Hu G."/>
            <person name="Li W."/>
            <person name="Zhao G."/>
            <person name="Zhu H."/>
            <person name="Hu X."/>
            <person name="Ji K."/>
            <person name="Xiang X."/>
            <person name="Song Q."/>
            <person name="Yuan D."/>
            <person name="Jin S."/>
            <person name="Zhang L."/>
        </authorList>
    </citation>
    <scope>NUCLEOTIDE SEQUENCE [LARGE SCALE GENOMIC DNA]</scope>
    <source>
        <strain evidence="1">SQ_2022a</strain>
    </source>
</reference>